<evidence type="ECO:0000256" key="1">
    <source>
        <dbReference type="RuleBase" id="RU003651"/>
    </source>
</evidence>
<dbReference type="InterPro" id="IPR000642">
    <property type="entry name" value="Peptidase_M41"/>
</dbReference>
<accession>A0A2L0H9X2</accession>
<dbReference type="InterPro" id="IPR003593">
    <property type="entry name" value="AAA+_ATPase"/>
</dbReference>
<dbReference type="Proteomes" id="UP000239340">
    <property type="component" value="Chromosome"/>
</dbReference>
<organism evidence="3 4">
    <name type="scientific">Rhizobium fredii</name>
    <name type="common">Sinorhizobium fredii</name>
    <dbReference type="NCBI Taxonomy" id="380"/>
    <lineage>
        <taxon>Bacteria</taxon>
        <taxon>Pseudomonadati</taxon>
        <taxon>Pseudomonadota</taxon>
        <taxon>Alphaproteobacteria</taxon>
        <taxon>Hyphomicrobiales</taxon>
        <taxon>Rhizobiaceae</taxon>
        <taxon>Sinorhizobium/Ensifer group</taxon>
        <taxon>Sinorhizobium</taxon>
    </lineage>
</organism>
<protein>
    <submittedName>
        <fullName evidence="3">ATP-dependent peptidase M41 family protein</fullName>
    </submittedName>
</protein>
<dbReference type="SMART" id="SM00382">
    <property type="entry name" value="AAA"/>
    <property type="match status" value="1"/>
</dbReference>
<comment type="similarity">
    <text evidence="1">Belongs to the AAA ATPase family.</text>
</comment>
<dbReference type="GO" id="GO:0005886">
    <property type="term" value="C:plasma membrane"/>
    <property type="evidence" value="ECO:0007669"/>
    <property type="project" value="TreeGrafter"/>
</dbReference>
<reference evidence="3 4" key="1">
    <citation type="submission" date="2017-10" db="EMBL/GenBank/DDBJ databases">
        <title>Analysis of the genome sequences of Rhizobium populations associated to common bean (phaseolus vulgaris).</title>
        <authorList>
            <person name="Bustos P."/>
            <person name="Santamaria R.I."/>
            <person name="Miranda-Sanchez F."/>
            <person name="Perez-Carrascal O."/>
            <person name="Juarez S."/>
            <person name="Lozano L."/>
            <person name="Martinez-Flores I."/>
            <person name="Vinuesa P."/>
            <person name="Martinez-Romero E."/>
            <person name="Cevallos M.A."/>
            <person name="Romero D."/>
            <person name="Davila G."/>
            <person name="Gonzalez V."/>
        </authorList>
    </citation>
    <scope>NUCLEOTIDE SEQUENCE [LARGE SCALE GENOMIC DNA]</scope>
    <source>
        <strain evidence="3 4">NXT3</strain>
    </source>
</reference>
<dbReference type="GO" id="GO:0005524">
    <property type="term" value="F:ATP binding"/>
    <property type="evidence" value="ECO:0007669"/>
    <property type="project" value="UniProtKB-KW"/>
</dbReference>
<dbReference type="PANTHER" id="PTHR23076">
    <property type="entry name" value="METALLOPROTEASE M41 FTSH"/>
    <property type="match status" value="1"/>
</dbReference>
<dbReference type="Gene3D" id="1.10.8.60">
    <property type="match status" value="1"/>
</dbReference>
<dbReference type="PANTHER" id="PTHR23076:SF97">
    <property type="entry name" value="ATP-DEPENDENT ZINC METALLOPROTEASE YME1L1"/>
    <property type="match status" value="1"/>
</dbReference>
<evidence type="ECO:0000313" key="3">
    <source>
        <dbReference type="EMBL" id="AUX77972.1"/>
    </source>
</evidence>
<sequence>MINKVEMSLDEATRVLAHPLELVWPTLRQGRQARDVLQRLERAACQKPKTRSEPEIPPLSEMFGYGAAKRWGVDLARDLRAWAEGELPWSEVDRGIVLSGPPGVGKTVFAKALAKECNAHLVAASLGLWQACGHLGDLLKAMRRDFARAKEHAPTILFVDELDSFGDRDSFTHDHRDYSVQVINAFLECLDGIDGREGVVVVGATNNLERIDPAIVRSGRLDKHVEIPLPSAQDRVAILHQQLNQSISVEDLSTLASCTAGMAGADLAKAVRDARRMARRAGREIMVGDVAAALPELVRLDETYLRANAIHEVGHIIVGLCLGHGKFLGTELADRVLAGRSISTGGQAIFELPSFQRRDRKFYLDQIAVCLGGIAAEQLILGTTSDGAGGSDQSDLAMATRLATLAETQFGMGETLRFSKSTGDEDLERLRPIRSFAFASITC</sequence>
<dbReference type="PROSITE" id="PS00674">
    <property type="entry name" value="AAA"/>
    <property type="match status" value="1"/>
</dbReference>
<dbReference type="Gene3D" id="1.20.58.760">
    <property type="entry name" value="Peptidase M41"/>
    <property type="match status" value="1"/>
</dbReference>
<dbReference type="Pfam" id="PF00004">
    <property type="entry name" value="AAA"/>
    <property type="match status" value="1"/>
</dbReference>
<dbReference type="AlphaFoldDB" id="A0A2L0H9X2"/>
<dbReference type="GO" id="GO:0016887">
    <property type="term" value="F:ATP hydrolysis activity"/>
    <property type="evidence" value="ECO:0007669"/>
    <property type="project" value="InterPro"/>
</dbReference>
<dbReference type="InterPro" id="IPR037219">
    <property type="entry name" value="Peptidase_M41-like"/>
</dbReference>
<gene>
    <name evidence="3" type="ORF">NXT3_CH03437</name>
</gene>
<keyword evidence="1" id="KW-0547">Nucleotide-binding</keyword>
<dbReference type="CDD" id="cd19481">
    <property type="entry name" value="RecA-like_protease"/>
    <property type="match status" value="1"/>
</dbReference>
<dbReference type="GO" id="GO:0006508">
    <property type="term" value="P:proteolysis"/>
    <property type="evidence" value="ECO:0007669"/>
    <property type="project" value="InterPro"/>
</dbReference>
<dbReference type="GO" id="GO:0004222">
    <property type="term" value="F:metalloendopeptidase activity"/>
    <property type="evidence" value="ECO:0007669"/>
    <property type="project" value="InterPro"/>
</dbReference>
<dbReference type="EMBL" id="CP024307">
    <property type="protein sequence ID" value="AUX77972.1"/>
    <property type="molecule type" value="Genomic_DNA"/>
</dbReference>
<proteinExistence type="inferred from homology"/>
<dbReference type="GO" id="GO:0004176">
    <property type="term" value="F:ATP-dependent peptidase activity"/>
    <property type="evidence" value="ECO:0007669"/>
    <property type="project" value="InterPro"/>
</dbReference>
<dbReference type="InterPro" id="IPR003959">
    <property type="entry name" value="ATPase_AAA_core"/>
</dbReference>
<dbReference type="SUPFAM" id="SSF52540">
    <property type="entry name" value="P-loop containing nucleoside triphosphate hydrolases"/>
    <property type="match status" value="1"/>
</dbReference>
<dbReference type="InterPro" id="IPR003960">
    <property type="entry name" value="ATPase_AAA_CS"/>
</dbReference>
<dbReference type="GO" id="GO:0030163">
    <property type="term" value="P:protein catabolic process"/>
    <property type="evidence" value="ECO:0007669"/>
    <property type="project" value="TreeGrafter"/>
</dbReference>
<dbReference type="RefSeq" id="WP_158665349.1">
    <property type="nucleotide sequence ID" value="NZ_CP024307.1"/>
</dbReference>
<dbReference type="Pfam" id="PF01434">
    <property type="entry name" value="Peptidase_M41"/>
    <property type="match status" value="1"/>
</dbReference>
<dbReference type="InterPro" id="IPR027417">
    <property type="entry name" value="P-loop_NTPase"/>
</dbReference>
<dbReference type="SUPFAM" id="SSF140990">
    <property type="entry name" value="FtsH protease domain-like"/>
    <property type="match status" value="1"/>
</dbReference>
<keyword evidence="1" id="KW-0067">ATP-binding</keyword>
<evidence type="ECO:0000313" key="4">
    <source>
        <dbReference type="Proteomes" id="UP000239340"/>
    </source>
</evidence>
<dbReference type="Gene3D" id="3.40.50.300">
    <property type="entry name" value="P-loop containing nucleotide triphosphate hydrolases"/>
    <property type="match status" value="1"/>
</dbReference>
<feature type="domain" description="AAA+ ATPase" evidence="2">
    <location>
        <begin position="92"/>
        <end position="231"/>
    </location>
</feature>
<name>A0A2L0H9X2_RHIFR</name>
<evidence type="ECO:0000259" key="2">
    <source>
        <dbReference type="SMART" id="SM00382"/>
    </source>
</evidence>